<reference evidence="3 4" key="1">
    <citation type="submission" date="2019-09" db="EMBL/GenBank/DDBJ databases">
        <title>Genome sequence of Rhodovastum atsumiense, a diverse member of the Acetobacteraceae family of non-sulfur purple photosynthetic bacteria.</title>
        <authorList>
            <person name="Meyer T."/>
            <person name="Kyndt J."/>
        </authorList>
    </citation>
    <scope>NUCLEOTIDE SEQUENCE [LARGE SCALE GENOMIC DNA]</scope>
    <source>
        <strain evidence="3 4">DSM 21279</strain>
    </source>
</reference>
<dbReference type="AlphaFoldDB" id="A0A5M6IXR5"/>
<dbReference type="PROSITE" id="PS51257">
    <property type="entry name" value="PROKAR_LIPOPROTEIN"/>
    <property type="match status" value="1"/>
</dbReference>
<name>A0A5M6IXR5_9PROT</name>
<proteinExistence type="predicted"/>
<feature type="coiled-coil region" evidence="1">
    <location>
        <begin position="45"/>
        <end position="72"/>
    </location>
</feature>
<feature type="region of interest" description="Disordered" evidence="2">
    <location>
        <begin position="132"/>
        <end position="159"/>
    </location>
</feature>
<evidence type="ECO:0000313" key="3">
    <source>
        <dbReference type="EMBL" id="KAA5612188.1"/>
    </source>
</evidence>
<evidence type="ECO:0000256" key="2">
    <source>
        <dbReference type="SAM" id="MobiDB-lite"/>
    </source>
</evidence>
<comment type="caution">
    <text evidence="3">The sequence shown here is derived from an EMBL/GenBank/DDBJ whole genome shotgun (WGS) entry which is preliminary data.</text>
</comment>
<keyword evidence="1" id="KW-0175">Coiled coil</keyword>
<evidence type="ECO:0008006" key="5">
    <source>
        <dbReference type="Google" id="ProtNLM"/>
    </source>
</evidence>
<evidence type="ECO:0000256" key="1">
    <source>
        <dbReference type="SAM" id="Coils"/>
    </source>
</evidence>
<dbReference type="EMBL" id="VWPK01000014">
    <property type="protein sequence ID" value="KAA5612188.1"/>
    <property type="molecule type" value="Genomic_DNA"/>
</dbReference>
<evidence type="ECO:0000313" key="4">
    <source>
        <dbReference type="Proteomes" id="UP000325255"/>
    </source>
</evidence>
<organism evidence="3 4">
    <name type="scientific">Rhodovastum atsumiense</name>
    <dbReference type="NCBI Taxonomy" id="504468"/>
    <lineage>
        <taxon>Bacteria</taxon>
        <taxon>Pseudomonadati</taxon>
        <taxon>Pseudomonadota</taxon>
        <taxon>Alphaproteobacteria</taxon>
        <taxon>Acetobacterales</taxon>
        <taxon>Acetobacteraceae</taxon>
        <taxon>Rhodovastum</taxon>
    </lineage>
</organism>
<dbReference type="RefSeq" id="WP_150040796.1">
    <property type="nucleotide sequence ID" value="NZ_OW485601.1"/>
</dbReference>
<sequence>MKRSAVLALTLGLAACANQPCDPHRDRNIFTVGGCLVGGGYQARVDQLQVDLAQVEQERNAAEQDARAAMARRDQAAAAQARLRVDIADERARVLMLQQSIASARSRAGADQKRLAQLQQDLGQLRGEQERLQAEAATRPDAPPRLREEQQQQQQRVRALEQAVLRAAPRD</sequence>
<protein>
    <recommendedName>
        <fullName evidence="5">Lipoprotein</fullName>
    </recommendedName>
</protein>
<dbReference type="Proteomes" id="UP000325255">
    <property type="component" value="Unassembled WGS sequence"/>
</dbReference>
<keyword evidence="4" id="KW-1185">Reference proteome</keyword>
<accession>A0A5M6IXR5</accession>
<gene>
    <name evidence="3" type="ORF">F1189_11030</name>
</gene>